<dbReference type="InterPro" id="IPR008480">
    <property type="entry name" value="DUF761_pln"/>
</dbReference>
<dbReference type="Pfam" id="PF05553">
    <property type="entry name" value="DUF761"/>
    <property type="match status" value="1"/>
</dbReference>
<feature type="compositionally biased region" description="Basic and acidic residues" evidence="1">
    <location>
        <begin position="91"/>
        <end position="112"/>
    </location>
</feature>
<comment type="caution">
    <text evidence="2">The sequence shown here is derived from an EMBL/GenBank/DDBJ whole genome shotgun (WGS) entry which is preliminary data.</text>
</comment>
<protein>
    <submittedName>
        <fullName evidence="2">Uncharacterized protein</fullName>
    </submittedName>
</protein>
<dbReference type="AlphaFoldDB" id="A0AAV6Y1G2"/>
<reference evidence="2" key="1">
    <citation type="submission" date="2019-10" db="EMBL/GenBank/DDBJ databases">
        <authorList>
            <person name="Zhang R."/>
            <person name="Pan Y."/>
            <person name="Wang J."/>
            <person name="Ma R."/>
            <person name="Yu S."/>
        </authorList>
    </citation>
    <scope>NUCLEOTIDE SEQUENCE</scope>
    <source>
        <strain evidence="2">LA-IB0</strain>
        <tissue evidence="2">Leaf</tissue>
    </source>
</reference>
<proteinExistence type="predicted"/>
<dbReference type="Proteomes" id="UP000826271">
    <property type="component" value="Unassembled WGS sequence"/>
</dbReference>
<dbReference type="PANTHER" id="PTHR35997:SF6">
    <property type="entry name" value="COTTON FIBER PROTEIN"/>
    <property type="match status" value="1"/>
</dbReference>
<accession>A0AAV6Y1G2</accession>
<gene>
    <name evidence="2" type="ORF">BUALT_Bualt03G0024500</name>
</gene>
<sequence length="151" mass="18041">MPNYQREEVDEKPHEKIIEIVVADDDKNRRKLVITKEKHDQEEINGNENFAKKKRKTGSMDVEVENEAVEVKKNEAKRVRSNSLMVAAAENEEKQVLQRTMSERHVDPRLDQENDQFSNMSDEELNRRVEDFIRRFNMQIRLQARQNLELY</sequence>
<evidence type="ECO:0000313" key="3">
    <source>
        <dbReference type="Proteomes" id="UP000826271"/>
    </source>
</evidence>
<feature type="region of interest" description="Disordered" evidence="1">
    <location>
        <begin position="91"/>
        <end position="114"/>
    </location>
</feature>
<evidence type="ECO:0000256" key="1">
    <source>
        <dbReference type="SAM" id="MobiDB-lite"/>
    </source>
</evidence>
<organism evidence="2 3">
    <name type="scientific">Buddleja alternifolia</name>
    <dbReference type="NCBI Taxonomy" id="168488"/>
    <lineage>
        <taxon>Eukaryota</taxon>
        <taxon>Viridiplantae</taxon>
        <taxon>Streptophyta</taxon>
        <taxon>Embryophyta</taxon>
        <taxon>Tracheophyta</taxon>
        <taxon>Spermatophyta</taxon>
        <taxon>Magnoliopsida</taxon>
        <taxon>eudicotyledons</taxon>
        <taxon>Gunneridae</taxon>
        <taxon>Pentapetalae</taxon>
        <taxon>asterids</taxon>
        <taxon>lamiids</taxon>
        <taxon>Lamiales</taxon>
        <taxon>Scrophulariaceae</taxon>
        <taxon>Buddlejeae</taxon>
        <taxon>Buddleja</taxon>
    </lineage>
</organism>
<dbReference type="EMBL" id="WHWC01000003">
    <property type="protein sequence ID" value="KAG8385270.1"/>
    <property type="molecule type" value="Genomic_DNA"/>
</dbReference>
<dbReference type="PANTHER" id="PTHR35997">
    <property type="entry name" value="COTTON FIBER PROTEIN-RELATED"/>
    <property type="match status" value="1"/>
</dbReference>
<feature type="region of interest" description="Disordered" evidence="1">
    <location>
        <begin position="38"/>
        <end position="63"/>
    </location>
</feature>
<keyword evidence="3" id="KW-1185">Reference proteome</keyword>
<evidence type="ECO:0000313" key="2">
    <source>
        <dbReference type="EMBL" id="KAG8385270.1"/>
    </source>
</evidence>
<name>A0AAV6Y1G2_9LAMI</name>